<organism evidence="2 3">
    <name type="scientific">Riccia sorocarpa</name>
    <dbReference type="NCBI Taxonomy" id="122646"/>
    <lineage>
        <taxon>Eukaryota</taxon>
        <taxon>Viridiplantae</taxon>
        <taxon>Streptophyta</taxon>
        <taxon>Embryophyta</taxon>
        <taxon>Marchantiophyta</taxon>
        <taxon>Marchantiopsida</taxon>
        <taxon>Marchantiidae</taxon>
        <taxon>Marchantiales</taxon>
        <taxon>Ricciaceae</taxon>
        <taxon>Riccia</taxon>
    </lineage>
</organism>
<dbReference type="PANTHER" id="PTHR11017">
    <property type="entry name" value="LEUCINE-RICH REPEAT-CONTAINING PROTEIN"/>
    <property type="match status" value="1"/>
</dbReference>
<dbReference type="SUPFAM" id="SSF52540">
    <property type="entry name" value="P-loop containing nucleoside triphosphate hydrolases"/>
    <property type="match status" value="1"/>
</dbReference>
<accession>A0ABD3I4I4</accession>
<dbReference type="Gene3D" id="3.40.50.300">
    <property type="entry name" value="P-loop containing nucleotide triphosphate hydrolases"/>
    <property type="match status" value="1"/>
</dbReference>
<dbReference type="PRINTS" id="PR00364">
    <property type="entry name" value="DISEASERSIST"/>
</dbReference>
<dbReference type="Pfam" id="PF00931">
    <property type="entry name" value="NB-ARC"/>
    <property type="match status" value="1"/>
</dbReference>
<name>A0ABD3I4I4_9MARC</name>
<protein>
    <recommendedName>
        <fullName evidence="1">NB-ARC domain-containing protein</fullName>
    </recommendedName>
</protein>
<evidence type="ECO:0000259" key="1">
    <source>
        <dbReference type="Pfam" id="PF00931"/>
    </source>
</evidence>
<gene>
    <name evidence="2" type="ORF">R1sor_012574</name>
</gene>
<evidence type="ECO:0000313" key="3">
    <source>
        <dbReference type="Proteomes" id="UP001633002"/>
    </source>
</evidence>
<feature type="domain" description="NB-ARC" evidence="1">
    <location>
        <begin position="141"/>
        <end position="243"/>
    </location>
</feature>
<proteinExistence type="predicted"/>
<dbReference type="InterPro" id="IPR002182">
    <property type="entry name" value="NB-ARC"/>
</dbReference>
<dbReference type="AlphaFoldDB" id="A0ABD3I4I4"/>
<sequence>MEGTLLGEMIGDMEPNQPLLAFVELLSIPASRMDDEFRKIQNNYDWRIHTLGEINANGRTNAVLVPEASARLGGDEYIAFQCDHFSICRPRNEKCNRYLHLVALLDIVHQKQKERRRRFRQPDDILVGVDALLSTIVDKYLKQYSFLGLCGMGGVGKTTMAKLVFEELQDMFEYSCFVEDLKLIPGGKKKVKEEVWGNMYRHGMPLSSEKYTENMWSQVTGKTVVIVFDDIDTWEHSNLLNEIAQENGRAESRFHHYQPS</sequence>
<dbReference type="InterPro" id="IPR027417">
    <property type="entry name" value="P-loop_NTPase"/>
</dbReference>
<dbReference type="Proteomes" id="UP001633002">
    <property type="component" value="Unassembled WGS sequence"/>
</dbReference>
<comment type="caution">
    <text evidence="2">The sequence shown here is derived from an EMBL/GenBank/DDBJ whole genome shotgun (WGS) entry which is preliminary data.</text>
</comment>
<keyword evidence="3" id="KW-1185">Reference proteome</keyword>
<reference evidence="2 3" key="1">
    <citation type="submission" date="2024-09" db="EMBL/GenBank/DDBJ databases">
        <title>Chromosome-scale assembly of Riccia sorocarpa.</title>
        <authorList>
            <person name="Paukszto L."/>
        </authorList>
    </citation>
    <scope>NUCLEOTIDE SEQUENCE [LARGE SCALE GENOMIC DNA]</scope>
    <source>
        <strain evidence="2">LP-2024</strain>
        <tissue evidence="2">Aerial parts of the thallus</tissue>
    </source>
</reference>
<dbReference type="InterPro" id="IPR044974">
    <property type="entry name" value="Disease_R_plants"/>
</dbReference>
<evidence type="ECO:0000313" key="2">
    <source>
        <dbReference type="EMBL" id="KAL3698498.1"/>
    </source>
</evidence>
<dbReference type="PANTHER" id="PTHR11017:SF385">
    <property type="entry name" value="DISEASE RESISTANCE PROTEIN (TIR-NBS-LRR CLASS)-RELATED"/>
    <property type="match status" value="1"/>
</dbReference>
<dbReference type="EMBL" id="JBJQOH010000002">
    <property type="protein sequence ID" value="KAL3698498.1"/>
    <property type="molecule type" value="Genomic_DNA"/>
</dbReference>